<feature type="transmembrane region" description="Helical" evidence="7">
    <location>
        <begin position="753"/>
        <end position="772"/>
    </location>
</feature>
<feature type="domain" description="MacB-like periplasmic core" evidence="9">
    <location>
        <begin position="425"/>
        <end position="623"/>
    </location>
</feature>
<evidence type="ECO:0000313" key="10">
    <source>
        <dbReference type="EMBL" id="OEK04757.1"/>
    </source>
</evidence>
<evidence type="ECO:0000256" key="3">
    <source>
        <dbReference type="ARBA" id="ARBA00022692"/>
    </source>
</evidence>
<evidence type="ECO:0000256" key="1">
    <source>
        <dbReference type="ARBA" id="ARBA00004651"/>
    </source>
</evidence>
<dbReference type="InterPro" id="IPR025857">
    <property type="entry name" value="MacB_PCD"/>
</dbReference>
<evidence type="ECO:0000256" key="2">
    <source>
        <dbReference type="ARBA" id="ARBA00022475"/>
    </source>
</evidence>
<reference evidence="10 11" key="1">
    <citation type="submission" date="2016-08" db="EMBL/GenBank/DDBJ databases">
        <title>Draft genome of Fabibacter sp. strain SK-8.</title>
        <authorList>
            <person name="Wong S.-K."/>
            <person name="Hamasaki K."/>
            <person name="Yoshizawa S."/>
        </authorList>
    </citation>
    <scope>NUCLEOTIDE SEQUENCE [LARGE SCALE GENOMIC DNA]</scope>
    <source>
        <strain evidence="10 11">SK-8</strain>
    </source>
</reference>
<dbReference type="Pfam" id="PF12704">
    <property type="entry name" value="MacB_PCD"/>
    <property type="match status" value="2"/>
</dbReference>
<gene>
    <name evidence="10" type="ORF">BFP71_15030</name>
</gene>
<dbReference type="GO" id="GO:0005886">
    <property type="term" value="C:plasma membrane"/>
    <property type="evidence" value="ECO:0007669"/>
    <property type="project" value="UniProtKB-SubCell"/>
</dbReference>
<dbReference type="EMBL" id="MDGQ01000005">
    <property type="protein sequence ID" value="OEK04757.1"/>
    <property type="molecule type" value="Genomic_DNA"/>
</dbReference>
<keyword evidence="2" id="KW-1003">Cell membrane</keyword>
<dbReference type="Pfam" id="PF02687">
    <property type="entry name" value="FtsX"/>
    <property type="match status" value="2"/>
</dbReference>
<feature type="transmembrane region" description="Helical" evidence="7">
    <location>
        <begin position="332"/>
        <end position="355"/>
    </location>
</feature>
<keyword evidence="5 7" id="KW-0472">Membrane</keyword>
<dbReference type="InterPro" id="IPR003838">
    <property type="entry name" value="ABC3_permease_C"/>
</dbReference>
<accession>A0A1E5T0C3</accession>
<dbReference type="STRING" id="1563681.BFP71_15030"/>
<dbReference type="Proteomes" id="UP000095552">
    <property type="component" value="Unassembled WGS sequence"/>
</dbReference>
<dbReference type="AlphaFoldDB" id="A0A1E5T0C3"/>
<dbReference type="InterPro" id="IPR050250">
    <property type="entry name" value="Macrolide_Exporter_MacB"/>
</dbReference>
<keyword evidence="4 7" id="KW-1133">Transmembrane helix</keyword>
<feature type="transmembrane region" description="Helical" evidence="7">
    <location>
        <begin position="375"/>
        <end position="398"/>
    </location>
</feature>
<dbReference type="GO" id="GO:0022857">
    <property type="term" value="F:transmembrane transporter activity"/>
    <property type="evidence" value="ECO:0007669"/>
    <property type="project" value="TreeGrafter"/>
</dbReference>
<comment type="subcellular location">
    <subcellularLocation>
        <location evidence="1">Cell membrane</location>
        <topology evidence="1">Multi-pass membrane protein</topology>
    </subcellularLocation>
</comment>
<evidence type="ECO:0000256" key="7">
    <source>
        <dbReference type="SAM" id="Phobius"/>
    </source>
</evidence>
<feature type="domain" description="ABC3 transporter permease C-terminal" evidence="8">
    <location>
        <begin position="670"/>
        <end position="783"/>
    </location>
</feature>
<evidence type="ECO:0000256" key="4">
    <source>
        <dbReference type="ARBA" id="ARBA00022989"/>
    </source>
</evidence>
<feature type="domain" description="MacB-like periplasmic core" evidence="9">
    <location>
        <begin position="22"/>
        <end position="234"/>
    </location>
</feature>
<dbReference type="OrthoDB" id="975865at2"/>
<protein>
    <recommendedName>
        <fullName evidence="12">ABC3 transporter permease protein domain-containing protein</fullName>
    </recommendedName>
</protein>
<feature type="transmembrane region" description="Helical" evidence="7">
    <location>
        <begin position="667"/>
        <end position="690"/>
    </location>
</feature>
<feature type="transmembrane region" description="Helical" evidence="7">
    <location>
        <begin position="419"/>
        <end position="441"/>
    </location>
</feature>
<feature type="transmembrane region" description="Helical" evidence="7">
    <location>
        <begin position="20"/>
        <end position="43"/>
    </location>
</feature>
<evidence type="ECO:0000256" key="6">
    <source>
        <dbReference type="ARBA" id="ARBA00038076"/>
    </source>
</evidence>
<comment type="caution">
    <text evidence="10">The sequence shown here is derived from an EMBL/GenBank/DDBJ whole genome shotgun (WGS) entry which is preliminary data.</text>
</comment>
<dbReference type="RefSeq" id="WP_069836262.1">
    <property type="nucleotide sequence ID" value="NZ_MDGQ01000005.1"/>
</dbReference>
<feature type="transmembrane region" description="Helical" evidence="7">
    <location>
        <begin position="287"/>
        <end position="309"/>
    </location>
</feature>
<keyword evidence="3 7" id="KW-0812">Transmembrane</keyword>
<comment type="similarity">
    <text evidence="6">Belongs to the ABC-4 integral membrane protein family.</text>
</comment>
<organism evidence="10 11">
    <name type="scientific">Roseivirga misakiensis</name>
    <dbReference type="NCBI Taxonomy" id="1563681"/>
    <lineage>
        <taxon>Bacteria</taxon>
        <taxon>Pseudomonadati</taxon>
        <taxon>Bacteroidota</taxon>
        <taxon>Cytophagia</taxon>
        <taxon>Cytophagales</taxon>
        <taxon>Roseivirgaceae</taxon>
        <taxon>Roseivirga</taxon>
    </lineage>
</organism>
<sequence length="790" mass="88336">MKLSLHYLQCTFKNFKRNKLYSVLMIFSLAAGMFCFLLAAIYMKYEFSRNSNHKDADKIYQLSLNFGEEGRHIYMPIDFAEKLTEWNPNIEAVSTLDRGKEEYLSVDNESYIKVDLALYGEPGFFEVFTFPLLYGYEKTALSNTKDVIISSRLAELLYPKVNPVGKSLLVHKKGTFQIAGVLAPVSNQSLLKPELIFSKEQRYLERPRTLKSNVFFTHIRLKEPENVVDLENALYTEYKRLYDREDVTGVYAENLLDAYWGYSHYDYGAQYSALIENDKAMIKNVGYVAFAVLSCALIGYLSMALSLSLKRTKEIGVRKVNGANKSDIKKQLLLESIAYAYLALLITLIGLELSSDYFSNLFQVPINVDLTNLEFIIPVLGFTLLAGVLAGVYPAFIVSRLNPVAILSGLRAPVVGGFTLKRMLLIGQFAITSILVFGVLIQRLQVQELTSFDIGLNKQSLLSFAIDNEPMQQNYQSVLADIESIDEIEQISGGPFPYNFDGFSSLRFVNGDTLIEESLARVYVADNFFETLDVTLVSGIDFNPSNNIPIDKSCVVNETTVKSIPGLELGSRIELDGNPLTIIGIAKDYSDWGVSSPEAEPRVFLTNSGIPKFGSFLLKTEKGSEAKVMADLQNVWRKYDSVTSPLIQDLGAEEDETIIDLKKVSQLYGFLAVAVLILSLLNLLGVTIAFGDAQRKSISIRKVLGAKTIGLFNQLASPFISALLLGLLVGLPIAYWLMKSYLNEFAIRMEMNLWHGLAISSALMVIIFLVIARQVLQVSRINPVETLKEQ</sequence>
<proteinExistence type="inferred from homology"/>
<feature type="domain" description="ABC3 transporter permease C-terminal" evidence="8">
    <location>
        <begin position="288"/>
        <end position="403"/>
    </location>
</feature>
<evidence type="ECO:0000259" key="9">
    <source>
        <dbReference type="Pfam" id="PF12704"/>
    </source>
</evidence>
<name>A0A1E5T0C3_9BACT</name>
<keyword evidence="11" id="KW-1185">Reference proteome</keyword>
<feature type="transmembrane region" description="Helical" evidence="7">
    <location>
        <begin position="711"/>
        <end position="738"/>
    </location>
</feature>
<dbReference type="PANTHER" id="PTHR30572:SF4">
    <property type="entry name" value="ABC TRANSPORTER PERMEASE YTRF"/>
    <property type="match status" value="1"/>
</dbReference>
<evidence type="ECO:0000313" key="11">
    <source>
        <dbReference type="Proteomes" id="UP000095552"/>
    </source>
</evidence>
<dbReference type="PANTHER" id="PTHR30572">
    <property type="entry name" value="MEMBRANE COMPONENT OF TRANSPORTER-RELATED"/>
    <property type="match status" value="1"/>
</dbReference>
<evidence type="ECO:0000259" key="8">
    <source>
        <dbReference type="Pfam" id="PF02687"/>
    </source>
</evidence>
<evidence type="ECO:0008006" key="12">
    <source>
        <dbReference type="Google" id="ProtNLM"/>
    </source>
</evidence>
<evidence type="ECO:0000256" key="5">
    <source>
        <dbReference type="ARBA" id="ARBA00023136"/>
    </source>
</evidence>